<dbReference type="Proteomes" id="UP000095085">
    <property type="component" value="Unassembled WGS sequence"/>
</dbReference>
<evidence type="ECO:0000256" key="2">
    <source>
        <dbReference type="ARBA" id="ARBA00022980"/>
    </source>
</evidence>
<reference evidence="7" key="1">
    <citation type="submission" date="2016-05" db="EMBL/GenBank/DDBJ databases">
        <title>Comparative genomics of biotechnologically important yeasts.</title>
        <authorList>
            <consortium name="DOE Joint Genome Institute"/>
            <person name="Riley R."/>
            <person name="Haridas S."/>
            <person name="Wolfe K.H."/>
            <person name="Lopes M.R."/>
            <person name="Hittinger C.T."/>
            <person name="Goker M."/>
            <person name="Salamov A."/>
            <person name="Wisecaver J."/>
            <person name="Long T.M."/>
            <person name="Aerts A.L."/>
            <person name="Barry K."/>
            <person name="Choi C."/>
            <person name="Clum A."/>
            <person name="Coughlan A.Y."/>
            <person name="Deshpande S."/>
            <person name="Douglass A.P."/>
            <person name="Hanson S.J."/>
            <person name="Klenk H.-P."/>
            <person name="Labutti K."/>
            <person name="Lapidus A."/>
            <person name="Lindquist E."/>
            <person name="Lipzen A."/>
            <person name="Meier-Kolthoff J.P."/>
            <person name="Ohm R.A."/>
            <person name="Otillar R.P."/>
            <person name="Pangilinan J."/>
            <person name="Peng Y."/>
            <person name="Rokas A."/>
            <person name="Rosa C.A."/>
            <person name="Scheuner C."/>
            <person name="Sibirny A.A."/>
            <person name="Slot J.C."/>
            <person name="Stielow J.B."/>
            <person name="Sun H."/>
            <person name="Kurtzman C.P."/>
            <person name="Blackwell M."/>
            <person name="Grigoriev I.V."/>
            <person name="Jeffries T.W."/>
        </authorList>
    </citation>
    <scope>NUCLEOTIDE SEQUENCE [LARGE SCALE GENOMIC DNA]</scope>
    <source>
        <strain evidence="7">NRRL Y-1933</strain>
    </source>
</reference>
<evidence type="ECO:0000256" key="4">
    <source>
        <dbReference type="SAM" id="MobiDB-lite"/>
    </source>
</evidence>
<dbReference type="OrthoDB" id="361383at2759"/>
<gene>
    <name evidence="6" type="ORF">HYPBUDRAFT_140959</name>
</gene>
<evidence type="ECO:0000256" key="1">
    <source>
        <dbReference type="ARBA" id="ARBA00007320"/>
    </source>
</evidence>
<comment type="similarity">
    <text evidence="1">Belongs to the universal ribosomal protein uL15 family.</text>
</comment>
<dbReference type="Gene3D" id="3.100.10.10">
    <property type="match status" value="1"/>
</dbReference>
<dbReference type="Pfam" id="PF00828">
    <property type="entry name" value="Ribosomal_L27A"/>
    <property type="match status" value="1"/>
</dbReference>
<keyword evidence="2 6" id="KW-0689">Ribosomal protein</keyword>
<dbReference type="GO" id="GO:0006412">
    <property type="term" value="P:translation"/>
    <property type="evidence" value="ECO:0007669"/>
    <property type="project" value="InterPro"/>
</dbReference>
<dbReference type="GO" id="GO:0003735">
    <property type="term" value="F:structural constituent of ribosome"/>
    <property type="evidence" value="ECO:0007669"/>
    <property type="project" value="EnsemblFungi"/>
</dbReference>
<dbReference type="InterPro" id="IPR030878">
    <property type="entry name" value="Ribosomal_uL15"/>
</dbReference>
<dbReference type="HAMAP" id="MF_01341">
    <property type="entry name" value="Ribosomal_uL15"/>
    <property type="match status" value="1"/>
</dbReference>
<sequence>MGPMNIFNSIRQLSLGHLKPMEGAVKSYKRLGRGPASKGGKSGRGQKGQKARGSVPRLFEGGQTPMWKKLPIIGFKRPHARVYNEIKLEKIQDFWNNGRIPLKEGDTLSIGKMKRYGIVSGTIKDGVKILSNGKENFKVPLNIEASKASIPAIRTINKNGFKYTSVYHSKLGLTAHINPNRFYLKKGYLPLQARPTHKRDIKYYSNPLKKGYLLEDRSILLDRLENYQVKREVPKSSLDLQLEQASTKKFNDYHQTKVINMSDL</sequence>
<dbReference type="GeneID" id="30994321"/>
<feature type="region of interest" description="Disordered" evidence="4">
    <location>
        <begin position="30"/>
        <end position="58"/>
    </location>
</feature>
<protein>
    <submittedName>
        <fullName evidence="6">Ribosomal protein L15</fullName>
    </submittedName>
</protein>
<accession>A0A1E4RGW9</accession>
<dbReference type="InterPro" id="IPR036227">
    <property type="entry name" value="Ribosomal_uL15/eL18_sf"/>
</dbReference>
<proteinExistence type="inferred from homology"/>
<name>A0A1E4RGW9_9ASCO</name>
<keyword evidence="7" id="KW-1185">Reference proteome</keyword>
<dbReference type="AlphaFoldDB" id="A0A1E4RGW9"/>
<dbReference type="RefSeq" id="XP_020075576.1">
    <property type="nucleotide sequence ID" value="XM_020219771.1"/>
</dbReference>
<dbReference type="STRING" id="984485.A0A1E4RGW9"/>
<dbReference type="PANTHER" id="PTHR12934">
    <property type="entry name" value="50S RIBOSOMAL PROTEIN L15"/>
    <property type="match status" value="1"/>
</dbReference>
<organism evidence="6 7">
    <name type="scientific">Hyphopichia burtonii NRRL Y-1933</name>
    <dbReference type="NCBI Taxonomy" id="984485"/>
    <lineage>
        <taxon>Eukaryota</taxon>
        <taxon>Fungi</taxon>
        <taxon>Dikarya</taxon>
        <taxon>Ascomycota</taxon>
        <taxon>Saccharomycotina</taxon>
        <taxon>Pichiomycetes</taxon>
        <taxon>Debaryomycetaceae</taxon>
        <taxon>Hyphopichia</taxon>
    </lineage>
</organism>
<dbReference type="EMBL" id="KV454542">
    <property type="protein sequence ID" value="ODV66509.1"/>
    <property type="molecule type" value="Genomic_DNA"/>
</dbReference>
<evidence type="ECO:0000256" key="3">
    <source>
        <dbReference type="ARBA" id="ARBA00023274"/>
    </source>
</evidence>
<keyword evidence="3" id="KW-0687">Ribonucleoprotein</keyword>
<evidence type="ECO:0000313" key="7">
    <source>
        <dbReference type="Proteomes" id="UP000095085"/>
    </source>
</evidence>
<dbReference type="PANTHER" id="PTHR12934:SF11">
    <property type="entry name" value="LARGE RIBOSOMAL SUBUNIT PROTEIN UL15M"/>
    <property type="match status" value="1"/>
</dbReference>
<dbReference type="NCBIfam" id="TIGR01071">
    <property type="entry name" value="rplO_bact"/>
    <property type="match status" value="1"/>
</dbReference>
<dbReference type="InterPro" id="IPR021131">
    <property type="entry name" value="Ribosomal_uL15/eL18"/>
</dbReference>
<dbReference type="SUPFAM" id="SSF52080">
    <property type="entry name" value="Ribosomal proteins L15p and L18e"/>
    <property type="match status" value="1"/>
</dbReference>
<evidence type="ECO:0000259" key="5">
    <source>
        <dbReference type="Pfam" id="PF00828"/>
    </source>
</evidence>
<dbReference type="GO" id="GO:0005762">
    <property type="term" value="C:mitochondrial large ribosomal subunit"/>
    <property type="evidence" value="ECO:0007669"/>
    <property type="project" value="EnsemblFungi"/>
</dbReference>
<feature type="domain" description="Large ribosomal subunit protein uL15/eL18" evidence="5">
    <location>
        <begin position="85"/>
        <end position="160"/>
    </location>
</feature>
<dbReference type="InterPro" id="IPR005749">
    <property type="entry name" value="Ribosomal_uL15_bac-type"/>
</dbReference>
<evidence type="ECO:0000313" key="6">
    <source>
        <dbReference type="EMBL" id="ODV66509.1"/>
    </source>
</evidence>